<dbReference type="OrthoDB" id="74910at2759"/>
<dbReference type="GO" id="GO:0003756">
    <property type="term" value="F:protein disulfide isomerase activity"/>
    <property type="evidence" value="ECO:0007669"/>
    <property type="project" value="UniProtKB-EC"/>
</dbReference>
<comment type="caution">
    <text evidence="13">The sequence shown here is derived from an EMBL/GenBank/DDBJ whole genome shotgun (WGS) entry which is preliminary data.</text>
</comment>
<evidence type="ECO:0000256" key="1">
    <source>
        <dbReference type="ARBA" id="ARBA00001182"/>
    </source>
</evidence>
<proteinExistence type="inferred from homology"/>
<evidence type="ECO:0000256" key="3">
    <source>
        <dbReference type="ARBA" id="ARBA00006347"/>
    </source>
</evidence>
<dbReference type="InterPro" id="IPR017937">
    <property type="entry name" value="Thioredoxin_CS"/>
</dbReference>
<evidence type="ECO:0000256" key="7">
    <source>
        <dbReference type="ARBA" id="ARBA00023157"/>
    </source>
</evidence>
<evidence type="ECO:0000256" key="9">
    <source>
        <dbReference type="ARBA" id="ARBA00023284"/>
    </source>
</evidence>
<evidence type="ECO:0000256" key="5">
    <source>
        <dbReference type="ARBA" id="ARBA00022729"/>
    </source>
</evidence>
<evidence type="ECO:0000256" key="4">
    <source>
        <dbReference type="ARBA" id="ARBA00012723"/>
    </source>
</evidence>
<keyword evidence="6" id="KW-0256">Endoplasmic reticulum</keyword>
<reference evidence="13 14" key="1">
    <citation type="journal article" date="2018" name="Plant J.">
        <title>Genome sequences of Chlorella sorokiniana UTEX 1602 and Micractinium conductrix SAG 241.80: implications to maltose excretion by a green alga.</title>
        <authorList>
            <person name="Arriola M.B."/>
            <person name="Velmurugan N."/>
            <person name="Zhang Y."/>
            <person name="Plunkett M.H."/>
            <person name="Hondzo H."/>
            <person name="Barney B.M."/>
        </authorList>
    </citation>
    <scope>NUCLEOTIDE SEQUENCE [LARGE SCALE GENOMIC DNA]</scope>
    <source>
        <strain evidence="14">UTEX 1602</strain>
    </source>
</reference>
<evidence type="ECO:0000256" key="11">
    <source>
        <dbReference type="SAM" id="SignalP"/>
    </source>
</evidence>
<dbReference type="AlphaFoldDB" id="A0A2P6TPB0"/>
<evidence type="ECO:0000256" key="2">
    <source>
        <dbReference type="ARBA" id="ARBA00004319"/>
    </source>
</evidence>
<accession>A0A2P6TPB0</accession>
<dbReference type="PROSITE" id="PS00194">
    <property type="entry name" value="THIOREDOXIN_1"/>
    <property type="match status" value="2"/>
</dbReference>
<feature type="domain" description="Thioredoxin" evidence="12">
    <location>
        <begin position="354"/>
        <end position="501"/>
    </location>
</feature>
<dbReference type="GO" id="GO:0034976">
    <property type="term" value="P:response to endoplasmic reticulum stress"/>
    <property type="evidence" value="ECO:0007669"/>
    <property type="project" value="TreeGrafter"/>
</dbReference>
<dbReference type="CDD" id="cd02961">
    <property type="entry name" value="PDI_a_family"/>
    <property type="match status" value="1"/>
</dbReference>
<dbReference type="FunFam" id="3.40.30.10:FF:000107">
    <property type="entry name" value="Protein disulfide-isomerase 5-2"/>
    <property type="match status" value="1"/>
</dbReference>
<dbReference type="Proteomes" id="UP000239899">
    <property type="component" value="Unassembled WGS sequence"/>
</dbReference>
<feature type="compositionally biased region" description="Basic and acidic residues" evidence="10">
    <location>
        <begin position="521"/>
        <end position="531"/>
    </location>
</feature>
<sequence length="531" mass="57941">MAARALLLLLLAVAGWQAVLGGEDVITITGGKKELEALVKLHPFVVIEFYAPWCGHCKRLEPEWAMAATTLKSNDPPIVLAKLDATEEGNEDAKARYRIGGFPTIKMFKGDPNRPIEYEGPRDEAGIVRYLRKQVMPAYTQLASAEAVKAAAMEAADLLSCASRPSHQDVLVVAVLEAAKGRAFDAFVEVAEALRNDIDFVVVTDAKLLPECSGGCKAPSLVMYKAGEEERPRYDGKFDAGKLRTWVARQAVPLVIRPDTPAGSKALQKLGRATPRLVVAADKASPELVQQLQALSKANEDLAVVLATEQRQLDNYGLTLDCTCKQELLIEDPKASHSLAAAQVEGAKEGAKYLQSGASVADASGFIKRYQEGKLERYVRSEEPPADNNGPVFVLTAKTFNETVFKGDRDFFIEFYAPWCGHCQLLAPAFEAVGKKLQDANDDGVVLAKFDCTTNDEPSHAKLVVHGYRTMYFVTATGDVYSYDGDRSEKDLYKFITYRRTTEPGPLPSKAADAGKQAGAELKDEDSKEEL</sequence>
<feature type="chain" id="PRO_5015140383" description="protein disulfide-isomerase" evidence="11">
    <location>
        <begin position="22"/>
        <end position="531"/>
    </location>
</feature>
<comment type="catalytic activity">
    <reaction evidence="1">
        <text>Catalyzes the rearrangement of -S-S- bonds in proteins.</text>
        <dbReference type="EC" id="5.3.4.1"/>
    </reaction>
</comment>
<evidence type="ECO:0000256" key="10">
    <source>
        <dbReference type="SAM" id="MobiDB-lite"/>
    </source>
</evidence>
<dbReference type="GO" id="GO:0006457">
    <property type="term" value="P:protein folding"/>
    <property type="evidence" value="ECO:0007669"/>
    <property type="project" value="TreeGrafter"/>
</dbReference>
<evidence type="ECO:0000256" key="8">
    <source>
        <dbReference type="ARBA" id="ARBA00023235"/>
    </source>
</evidence>
<dbReference type="InterPro" id="IPR036249">
    <property type="entry name" value="Thioredoxin-like_sf"/>
</dbReference>
<name>A0A2P6TPB0_CHLSO</name>
<comment type="subcellular location">
    <subcellularLocation>
        <location evidence="2">Endoplasmic reticulum lumen</location>
    </subcellularLocation>
</comment>
<dbReference type="EC" id="5.3.4.1" evidence="4"/>
<dbReference type="STRING" id="3076.A0A2P6TPB0"/>
<dbReference type="Gene3D" id="3.40.30.10">
    <property type="entry name" value="Glutaredoxin"/>
    <property type="match status" value="4"/>
</dbReference>
<protein>
    <recommendedName>
        <fullName evidence="4">protein disulfide-isomerase</fullName>
        <ecNumber evidence="4">5.3.4.1</ecNumber>
    </recommendedName>
</protein>
<keyword evidence="8" id="KW-0413">Isomerase</keyword>
<dbReference type="CDD" id="cd02981">
    <property type="entry name" value="PDI_b_family"/>
    <property type="match status" value="1"/>
</dbReference>
<dbReference type="PANTHER" id="PTHR18929">
    <property type="entry name" value="PROTEIN DISULFIDE ISOMERASE"/>
    <property type="match status" value="1"/>
</dbReference>
<keyword evidence="7" id="KW-1015">Disulfide bond</keyword>
<dbReference type="Pfam" id="PF13848">
    <property type="entry name" value="Thioredoxin_6"/>
    <property type="match status" value="1"/>
</dbReference>
<keyword evidence="14" id="KW-1185">Reference proteome</keyword>
<dbReference type="EMBL" id="LHPG02000010">
    <property type="protein sequence ID" value="PRW51163.1"/>
    <property type="molecule type" value="Genomic_DNA"/>
</dbReference>
<dbReference type="PRINTS" id="PR00421">
    <property type="entry name" value="THIOREDOXIN"/>
</dbReference>
<dbReference type="InterPro" id="IPR013766">
    <property type="entry name" value="Thioredoxin_domain"/>
</dbReference>
<keyword evidence="9" id="KW-0676">Redox-active center</keyword>
<comment type="similarity">
    <text evidence="3">Belongs to the protein disulfide isomerase family.</text>
</comment>
<gene>
    <name evidence="13" type="ORF">C2E21_5364</name>
</gene>
<dbReference type="PROSITE" id="PS51352">
    <property type="entry name" value="THIOREDOXIN_2"/>
    <property type="match status" value="2"/>
</dbReference>
<evidence type="ECO:0000313" key="13">
    <source>
        <dbReference type="EMBL" id="PRW51163.1"/>
    </source>
</evidence>
<dbReference type="CDD" id="cd02995">
    <property type="entry name" value="PDI_a_PDI_a'_C"/>
    <property type="match status" value="1"/>
</dbReference>
<evidence type="ECO:0000256" key="6">
    <source>
        <dbReference type="ARBA" id="ARBA00022824"/>
    </source>
</evidence>
<feature type="domain" description="Thioredoxin" evidence="12">
    <location>
        <begin position="5"/>
        <end position="136"/>
    </location>
</feature>
<feature type="region of interest" description="Disordered" evidence="10">
    <location>
        <begin position="501"/>
        <end position="531"/>
    </location>
</feature>
<dbReference type="Pfam" id="PF00085">
    <property type="entry name" value="Thioredoxin"/>
    <property type="match status" value="2"/>
</dbReference>
<feature type="signal peptide" evidence="11">
    <location>
        <begin position="1"/>
        <end position="21"/>
    </location>
</feature>
<dbReference type="GO" id="GO:0005788">
    <property type="term" value="C:endoplasmic reticulum lumen"/>
    <property type="evidence" value="ECO:0007669"/>
    <property type="project" value="UniProtKB-SubCell"/>
</dbReference>
<dbReference type="PANTHER" id="PTHR18929:SF132">
    <property type="entry name" value="PROTEIN DISULFIDE-ISOMERASE A3"/>
    <property type="match status" value="1"/>
</dbReference>
<dbReference type="SUPFAM" id="SSF52833">
    <property type="entry name" value="Thioredoxin-like"/>
    <property type="match status" value="3"/>
</dbReference>
<organism evidence="13 14">
    <name type="scientific">Chlorella sorokiniana</name>
    <name type="common">Freshwater green alga</name>
    <dbReference type="NCBI Taxonomy" id="3076"/>
    <lineage>
        <taxon>Eukaryota</taxon>
        <taxon>Viridiplantae</taxon>
        <taxon>Chlorophyta</taxon>
        <taxon>core chlorophytes</taxon>
        <taxon>Trebouxiophyceae</taxon>
        <taxon>Chlorellales</taxon>
        <taxon>Chlorellaceae</taxon>
        <taxon>Chlorella clade</taxon>
        <taxon>Chlorella</taxon>
    </lineage>
</organism>
<keyword evidence="5 11" id="KW-0732">Signal</keyword>
<evidence type="ECO:0000259" key="12">
    <source>
        <dbReference type="PROSITE" id="PS51352"/>
    </source>
</evidence>
<evidence type="ECO:0000313" key="14">
    <source>
        <dbReference type="Proteomes" id="UP000239899"/>
    </source>
</evidence>